<name>A0A6A1V7S6_9ROSI</name>
<gene>
    <name evidence="2" type="ORF">CJ030_MR6G026968</name>
</gene>
<dbReference type="Proteomes" id="UP000516437">
    <property type="component" value="Chromosome 6"/>
</dbReference>
<proteinExistence type="predicted"/>
<feature type="compositionally biased region" description="Low complexity" evidence="1">
    <location>
        <begin position="9"/>
        <end position="21"/>
    </location>
</feature>
<reference evidence="2 3" key="1">
    <citation type="journal article" date="2019" name="Plant Biotechnol. J.">
        <title>The red bayberry genome and genetic basis of sex determination.</title>
        <authorList>
            <person name="Jia H.M."/>
            <person name="Jia H.J."/>
            <person name="Cai Q.L."/>
            <person name="Wang Y."/>
            <person name="Zhao H.B."/>
            <person name="Yang W.F."/>
            <person name="Wang G.Y."/>
            <person name="Li Y.H."/>
            <person name="Zhan D.L."/>
            <person name="Shen Y.T."/>
            <person name="Niu Q.F."/>
            <person name="Chang L."/>
            <person name="Qiu J."/>
            <person name="Zhao L."/>
            <person name="Xie H.B."/>
            <person name="Fu W.Y."/>
            <person name="Jin J."/>
            <person name="Li X.W."/>
            <person name="Jiao Y."/>
            <person name="Zhou C.C."/>
            <person name="Tu T."/>
            <person name="Chai C.Y."/>
            <person name="Gao J.L."/>
            <person name="Fan L.J."/>
            <person name="van de Weg E."/>
            <person name="Wang J.Y."/>
            <person name="Gao Z.S."/>
        </authorList>
    </citation>
    <scope>NUCLEOTIDE SEQUENCE [LARGE SCALE GENOMIC DNA]</scope>
    <source>
        <tissue evidence="2">Leaves</tissue>
    </source>
</reference>
<keyword evidence="3" id="KW-1185">Reference proteome</keyword>
<organism evidence="2 3">
    <name type="scientific">Morella rubra</name>
    <name type="common">Chinese bayberry</name>
    <dbReference type="NCBI Taxonomy" id="262757"/>
    <lineage>
        <taxon>Eukaryota</taxon>
        <taxon>Viridiplantae</taxon>
        <taxon>Streptophyta</taxon>
        <taxon>Embryophyta</taxon>
        <taxon>Tracheophyta</taxon>
        <taxon>Spermatophyta</taxon>
        <taxon>Magnoliopsida</taxon>
        <taxon>eudicotyledons</taxon>
        <taxon>Gunneridae</taxon>
        <taxon>Pentapetalae</taxon>
        <taxon>rosids</taxon>
        <taxon>fabids</taxon>
        <taxon>Fagales</taxon>
        <taxon>Myricaceae</taxon>
        <taxon>Morella</taxon>
    </lineage>
</organism>
<evidence type="ECO:0000313" key="2">
    <source>
        <dbReference type="EMBL" id="KAB1208803.1"/>
    </source>
</evidence>
<feature type="region of interest" description="Disordered" evidence="1">
    <location>
        <begin position="1"/>
        <end position="26"/>
    </location>
</feature>
<dbReference type="EMBL" id="RXIC02000024">
    <property type="protein sequence ID" value="KAB1208803.1"/>
    <property type="molecule type" value="Genomic_DNA"/>
</dbReference>
<dbReference type="OrthoDB" id="88410at2759"/>
<accession>A0A6A1V7S6</accession>
<protein>
    <submittedName>
        <fullName evidence="2">Uncharacterized protein</fullName>
    </submittedName>
</protein>
<dbReference type="PANTHER" id="PTHR34724">
    <property type="entry name" value="OS12G0596101 PROTEIN"/>
    <property type="match status" value="1"/>
</dbReference>
<evidence type="ECO:0000313" key="3">
    <source>
        <dbReference type="Proteomes" id="UP000516437"/>
    </source>
</evidence>
<evidence type="ECO:0000256" key="1">
    <source>
        <dbReference type="SAM" id="MobiDB-lite"/>
    </source>
</evidence>
<sequence length="76" mass="8166">MSKRLMPQRRSPSSSASDGRSATCGKTTWGCCGRHVAFVYKRVPEGQRCNCRDWLGVKAGDDAAGESEPSSTCAIL</sequence>
<dbReference type="AlphaFoldDB" id="A0A6A1V7S6"/>
<dbReference type="PANTHER" id="PTHR34724:SF4">
    <property type="entry name" value="EXPRESSED PROTEIN"/>
    <property type="match status" value="1"/>
</dbReference>
<comment type="caution">
    <text evidence="2">The sequence shown here is derived from an EMBL/GenBank/DDBJ whole genome shotgun (WGS) entry which is preliminary data.</text>
</comment>